<proteinExistence type="predicted"/>
<sequence length="688" mass="78511">MPGDDLVFWASKPDSVFGTIVVRPHECDRMLSYLVHPDTPSGVAYDYVVALKDRFHDRNNAILANPARLGHDAFEKIAIRAGIVETLFRIAKDGRKEMERVFTSYFALEGLWNLILNGTPSERKALMEVFINEHDVVEFCLQTVKSGFFVCHRAVAMMGLRLMSAQCRLTDYLSTEKTSELIKTLCHCILSGPDLWVKQLRDPATTWQSLYCFGNIDAPASKARKYAPRYYSMYQENAVWAILELVLLHPIPEQEHYNKLIKHDPEILDLILSCAKLRRRAWYPQLEVDARITEALSLMLNFSSEMVPGISLCGVDDDGLRKRLDKKWEGLMEGVDLLVSRPRWLKMVRDVWTHIEEENLDEIHRFLMRAQEDYHAMEPYKDKDFYNVAVYRGACRIAILRLVITLTFLSDLPNNKITDTDLLNLLPITHSACQIVKKEDDVRGGQGTLKDLTEIVERKHLTFYKSGRTDRTVVLSSKEEEELLEIHDEVLTGPIAHLRLLISLAKRGLFERVAQHEGEWEGLDVSGGIDGLKKKILSDTDIHRCLGLSLKRLPERREDGNRHFRTQHHLEEARFQYWGAAQLAAALIEFDEVTNGKYIIDATSLKGKARKELVLSLGNAAEMALGQEYWDRALVFAVGAVKVAEDHGMVDTSGRVVKPEEDVIGEAVHEKNKRRVERAKAGIRAKRV</sequence>
<dbReference type="AlphaFoldDB" id="A0A4Q2D155"/>
<keyword evidence="2" id="KW-1185">Reference proteome</keyword>
<dbReference type="EMBL" id="SDEE01001368">
    <property type="protein sequence ID" value="RXW12176.1"/>
    <property type="molecule type" value="Genomic_DNA"/>
</dbReference>
<comment type="caution">
    <text evidence="1">The sequence shown here is derived from an EMBL/GenBank/DDBJ whole genome shotgun (WGS) entry which is preliminary data.</text>
</comment>
<dbReference type="OrthoDB" id="2932645at2759"/>
<protein>
    <submittedName>
        <fullName evidence="1">Uncharacterized protein</fullName>
    </submittedName>
</protein>
<dbReference type="Proteomes" id="UP000290288">
    <property type="component" value="Unassembled WGS sequence"/>
</dbReference>
<evidence type="ECO:0000313" key="2">
    <source>
        <dbReference type="Proteomes" id="UP000290288"/>
    </source>
</evidence>
<evidence type="ECO:0000313" key="1">
    <source>
        <dbReference type="EMBL" id="RXW12176.1"/>
    </source>
</evidence>
<accession>A0A4Q2D155</accession>
<gene>
    <name evidence="1" type="ORF">EST38_g13678</name>
</gene>
<organism evidence="1 2">
    <name type="scientific">Candolleomyces aberdarensis</name>
    <dbReference type="NCBI Taxonomy" id="2316362"/>
    <lineage>
        <taxon>Eukaryota</taxon>
        <taxon>Fungi</taxon>
        <taxon>Dikarya</taxon>
        <taxon>Basidiomycota</taxon>
        <taxon>Agaricomycotina</taxon>
        <taxon>Agaricomycetes</taxon>
        <taxon>Agaricomycetidae</taxon>
        <taxon>Agaricales</taxon>
        <taxon>Agaricineae</taxon>
        <taxon>Psathyrellaceae</taxon>
        <taxon>Candolleomyces</taxon>
    </lineage>
</organism>
<name>A0A4Q2D155_9AGAR</name>
<reference evidence="1 2" key="1">
    <citation type="submission" date="2019-01" db="EMBL/GenBank/DDBJ databases">
        <title>Draft genome sequence of Psathyrella aberdarensis IHI B618.</title>
        <authorList>
            <person name="Buettner E."/>
            <person name="Kellner H."/>
        </authorList>
    </citation>
    <scope>NUCLEOTIDE SEQUENCE [LARGE SCALE GENOMIC DNA]</scope>
    <source>
        <strain evidence="1 2">IHI B618</strain>
    </source>
</reference>